<dbReference type="CDD" id="cd00093">
    <property type="entry name" value="HTH_XRE"/>
    <property type="match status" value="1"/>
</dbReference>
<name>A0ABV1E2S6_9FIRM</name>
<dbReference type="EMBL" id="JBBMFD010000031">
    <property type="protein sequence ID" value="MEQ2441610.1"/>
    <property type="molecule type" value="Genomic_DNA"/>
</dbReference>
<dbReference type="Gene3D" id="1.10.260.40">
    <property type="entry name" value="lambda repressor-like DNA-binding domains"/>
    <property type="match status" value="1"/>
</dbReference>
<comment type="caution">
    <text evidence="2">The sequence shown here is derived from an EMBL/GenBank/DDBJ whole genome shotgun (WGS) entry which is preliminary data.</text>
</comment>
<protein>
    <submittedName>
        <fullName evidence="2">Helix-turn-helix transcriptional regulator</fullName>
    </submittedName>
</protein>
<dbReference type="InterPro" id="IPR001387">
    <property type="entry name" value="Cro/C1-type_HTH"/>
</dbReference>
<dbReference type="PROSITE" id="PS50943">
    <property type="entry name" value="HTH_CROC1"/>
    <property type="match status" value="1"/>
</dbReference>
<dbReference type="Proteomes" id="UP001489509">
    <property type="component" value="Unassembled WGS sequence"/>
</dbReference>
<evidence type="ECO:0000313" key="3">
    <source>
        <dbReference type="Proteomes" id="UP001489509"/>
    </source>
</evidence>
<organism evidence="2 3">
    <name type="scientific">Solibaculum intestinale</name>
    <dbReference type="NCBI Taxonomy" id="3133165"/>
    <lineage>
        <taxon>Bacteria</taxon>
        <taxon>Bacillati</taxon>
        <taxon>Bacillota</taxon>
        <taxon>Clostridia</taxon>
        <taxon>Eubacteriales</taxon>
        <taxon>Oscillospiraceae</taxon>
        <taxon>Solibaculum</taxon>
    </lineage>
</organism>
<proteinExistence type="predicted"/>
<accession>A0ABV1E2S6</accession>
<reference evidence="2 3" key="1">
    <citation type="submission" date="2024-03" db="EMBL/GenBank/DDBJ databases">
        <title>Human intestinal bacterial collection.</title>
        <authorList>
            <person name="Pauvert C."/>
            <person name="Hitch T.C.A."/>
            <person name="Clavel T."/>
        </authorList>
    </citation>
    <scope>NUCLEOTIDE SEQUENCE [LARGE SCALE GENOMIC DNA]</scope>
    <source>
        <strain evidence="2 3">CLA-JM-H44</strain>
    </source>
</reference>
<dbReference type="SUPFAM" id="SSF47413">
    <property type="entry name" value="lambda repressor-like DNA-binding domains"/>
    <property type="match status" value="1"/>
</dbReference>
<gene>
    <name evidence="2" type="ORF">WMO26_12300</name>
</gene>
<dbReference type="SMART" id="SM00530">
    <property type="entry name" value="HTH_XRE"/>
    <property type="match status" value="1"/>
</dbReference>
<dbReference type="RefSeq" id="WP_349220805.1">
    <property type="nucleotide sequence ID" value="NZ_JBBMFD010000031.1"/>
</dbReference>
<feature type="domain" description="HTH cro/C1-type" evidence="1">
    <location>
        <begin position="5"/>
        <end position="59"/>
    </location>
</feature>
<evidence type="ECO:0000259" key="1">
    <source>
        <dbReference type="PROSITE" id="PS50943"/>
    </source>
</evidence>
<evidence type="ECO:0000313" key="2">
    <source>
        <dbReference type="EMBL" id="MEQ2441610.1"/>
    </source>
</evidence>
<keyword evidence="3" id="KW-1185">Reference proteome</keyword>
<sequence length="111" mass="13163">MENRIKMIREALNLSQREFGEKLGVSRDVIGNIEYGRAEVKELFLKHLCDLYDVNEQWLKNGEGDMFLSSPIVKRKLEEAQCIFQSLRPEFQDYVLEQIRSLKELQERVEN</sequence>
<dbReference type="Pfam" id="PF01381">
    <property type="entry name" value="HTH_3"/>
    <property type="match status" value="1"/>
</dbReference>
<dbReference type="InterPro" id="IPR010982">
    <property type="entry name" value="Lambda_DNA-bd_dom_sf"/>
</dbReference>